<feature type="domain" description="Acyl-CoA oxidase/dehydrogenase middle" evidence="13">
    <location>
        <begin position="164"/>
        <end position="261"/>
    </location>
</feature>
<dbReference type="PROSITE" id="PS00072">
    <property type="entry name" value="ACYL_COA_DH_1"/>
    <property type="match status" value="1"/>
</dbReference>
<evidence type="ECO:0000256" key="6">
    <source>
        <dbReference type="ARBA" id="ARBA00022827"/>
    </source>
</evidence>
<dbReference type="VEuPathDB" id="FungiDB:AMAG_01520"/>
<dbReference type="InterPro" id="IPR036250">
    <property type="entry name" value="AcylCo_DH-like_C"/>
</dbReference>
<accession>A0A0L0RZZ1</accession>
<dbReference type="Pfam" id="PF00441">
    <property type="entry name" value="Acyl-CoA_dh_1"/>
    <property type="match status" value="1"/>
</dbReference>
<dbReference type="InterPro" id="IPR013786">
    <property type="entry name" value="AcylCoA_DH/ox_N"/>
</dbReference>
<keyword evidence="16" id="KW-1185">Reference proteome</keyword>
<dbReference type="Gene3D" id="2.40.110.10">
    <property type="entry name" value="Butyryl-CoA Dehydrogenase, subunit A, domain 2"/>
    <property type="match status" value="1"/>
</dbReference>
<comment type="catalytic activity">
    <reaction evidence="9">
        <text>propanoyl-CoA + oxidized [electron-transfer flavoprotein] + H(+) = acryloyl-CoA + reduced [electron-transfer flavoprotein]</text>
        <dbReference type="Rhea" id="RHEA:31287"/>
        <dbReference type="Rhea" id="RHEA-COMP:10685"/>
        <dbReference type="Rhea" id="RHEA-COMP:10686"/>
        <dbReference type="ChEBI" id="CHEBI:15378"/>
        <dbReference type="ChEBI" id="CHEBI:57367"/>
        <dbReference type="ChEBI" id="CHEBI:57392"/>
        <dbReference type="ChEBI" id="CHEBI:57692"/>
        <dbReference type="ChEBI" id="CHEBI:58307"/>
    </reaction>
    <physiologicalReaction direction="left-to-right" evidence="9">
        <dbReference type="Rhea" id="RHEA:31288"/>
    </physiologicalReaction>
</comment>
<dbReference type="GO" id="GO:0009083">
    <property type="term" value="P:branched-chain amino acid catabolic process"/>
    <property type="evidence" value="ECO:0007669"/>
    <property type="project" value="UniProtKB-KW"/>
</dbReference>
<dbReference type="PANTHER" id="PTHR43831">
    <property type="entry name" value="ISOBUTYRYL-COA DEHYDROGENASE"/>
    <property type="match status" value="1"/>
</dbReference>
<dbReference type="OrthoDB" id="9988775at2759"/>
<protein>
    <recommendedName>
        <fullName evidence="10">Isobutyryl-CoA dehydrogenase, mitochondrial</fullName>
    </recommendedName>
</protein>
<dbReference type="InterPro" id="IPR006091">
    <property type="entry name" value="Acyl-CoA_Oxase/DH_mid-dom"/>
</dbReference>
<dbReference type="Gene3D" id="1.10.540.10">
    <property type="entry name" value="Acyl-CoA dehydrogenase/oxidase, N-terminal domain"/>
    <property type="match status" value="1"/>
</dbReference>
<dbReference type="Pfam" id="PF02771">
    <property type="entry name" value="Acyl-CoA_dh_N"/>
    <property type="match status" value="1"/>
</dbReference>
<dbReference type="InterPro" id="IPR046373">
    <property type="entry name" value="Acyl-CoA_Oxase/DH_mid-dom_sf"/>
</dbReference>
<evidence type="ECO:0000256" key="8">
    <source>
        <dbReference type="ARBA" id="ARBA00049552"/>
    </source>
</evidence>
<name>A0A0L0RZZ1_ALLM3</name>
<evidence type="ECO:0000256" key="1">
    <source>
        <dbReference type="ARBA" id="ARBA00001974"/>
    </source>
</evidence>
<sequence length="425" mass="45513">MIASALTTTARTAARRTAAFAANRAVATAPAARTMTSAILDPTIGLNEDQKQFFEMSRAFANAELAPRMQELDILETDLPRDTLKKAAELGFGGIYVDPEFGGSGLTRLDASLIFEALSSGDISTTAYITIHNMCAWMLDSFGSQELKAKYLPAMTSMDLLASYCLTEPGAGSDAASLMTTAKRDGDDFILNGTKAFISGGGQSDIYIVMARTGAPGSGASGVSTFLIDRREVKSGLSFGKKEQKMGWNSQPTRAVIMEDVRVPACHMIGTEGHGFRYAMKGLDGGRINIASCSLGGALAAVEAGMEHVTVRKQFGKPIAAFQNAQFKLADMATELASARLLVRQAASLLDAKAPQATAYCAMAKIAATEKASQIADQALQMHGGYGYLKDYKVQQFVRDLRVHQILEGTNEIMRVIVSRELLKE</sequence>
<comment type="pathway">
    <text evidence="2">Amino-acid degradation; L-valine degradation.</text>
</comment>
<dbReference type="InterPro" id="IPR037069">
    <property type="entry name" value="AcylCoA_DH/ox_N_sf"/>
</dbReference>
<dbReference type="SUPFAM" id="SSF56645">
    <property type="entry name" value="Acyl-CoA dehydrogenase NM domain-like"/>
    <property type="match status" value="1"/>
</dbReference>
<keyword evidence="6 11" id="KW-0274">FAD</keyword>
<evidence type="ECO:0000259" key="12">
    <source>
        <dbReference type="Pfam" id="PF00441"/>
    </source>
</evidence>
<evidence type="ECO:0000313" key="15">
    <source>
        <dbReference type="EMBL" id="KNE55634.1"/>
    </source>
</evidence>
<dbReference type="InterPro" id="IPR006089">
    <property type="entry name" value="Acyl-CoA_DH_CS"/>
</dbReference>
<evidence type="ECO:0000256" key="4">
    <source>
        <dbReference type="ARBA" id="ARBA00022456"/>
    </source>
</evidence>
<keyword evidence="7 11" id="KW-0560">Oxidoreductase</keyword>
<dbReference type="GO" id="GO:0003995">
    <property type="term" value="F:acyl-CoA dehydrogenase activity"/>
    <property type="evidence" value="ECO:0007669"/>
    <property type="project" value="InterPro"/>
</dbReference>
<evidence type="ECO:0000256" key="10">
    <source>
        <dbReference type="ARBA" id="ARBA00071686"/>
    </source>
</evidence>
<evidence type="ECO:0000256" key="2">
    <source>
        <dbReference type="ARBA" id="ARBA00005109"/>
    </source>
</evidence>
<dbReference type="EMBL" id="GG745329">
    <property type="protein sequence ID" value="KNE55634.1"/>
    <property type="molecule type" value="Genomic_DNA"/>
</dbReference>
<reference evidence="15 16" key="1">
    <citation type="submission" date="2009-11" db="EMBL/GenBank/DDBJ databases">
        <title>Annotation of Allomyces macrogynus ATCC 38327.</title>
        <authorList>
            <consortium name="The Broad Institute Genome Sequencing Platform"/>
            <person name="Russ C."/>
            <person name="Cuomo C."/>
            <person name="Burger G."/>
            <person name="Gray M.W."/>
            <person name="Holland P.W.H."/>
            <person name="King N."/>
            <person name="Lang F.B.F."/>
            <person name="Roger A.J."/>
            <person name="Ruiz-Trillo I."/>
            <person name="Young S.K."/>
            <person name="Zeng Q."/>
            <person name="Gargeya S."/>
            <person name="Fitzgerald M."/>
            <person name="Haas B."/>
            <person name="Abouelleil A."/>
            <person name="Alvarado L."/>
            <person name="Arachchi H.M."/>
            <person name="Berlin A."/>
            <person name="Chapman S.B."/>
            <person name="Gearin G."/>
            <person name="Goldberg J."/>
            <person name="Griggs A."/>
            <person name="Gujja S."/>
            <person name="Hansen M."/>
            <person name="Heiman D."/>
            <person name="Howarth C."/>
            <person name="Larimer J."/>
            <person name="Lui A."/>
            <person name="MacDonald P.J.P."/>
            <person name="McCowen C."/>
            <person name="Montmayeur A."/>
            <person name="Murphy C."/>
            <person name="Neiman D."/>
            <person name="Pearson M."/>
            <person name="Priest M."/>
            <person name="Roberts A."/>
            <person name="Saif S."/>
            <person name="Shea T."/>
            <person name="Sisk P."/>
            <person name="Stolte C."/>
            <person name="Sykes S."/>
            <person name="Wortman J."/>
            <person name="Nusbaum C."/>
            <person name="Birren B."/>
        </authorList>
    </citation>
    <scope>NUCLEOTIDE SEQUENCE [LARGE SCALE GENOMIC DNA]</scope>
    <source>
        <strain evidence="15 16">ATCC 38327</strain>
    </source>
</reference>
<dbReference type="FunFam" id="2.40.110.10:FF:000001">
    <property type="entry name" value="Acyl-CoA dehydrogenase, mitochondrial"/>
    <property type="match status" value="1"/>
</dbReference>
<evidence type="ECO:0000256" key="9">
    <source>
        <dbReference type="ARBA" id="ARBA00050268"/>
    </source>
</evidence>
<feature type="domain" description="Acyl-CoA dehydrogenase/oxidase C-terminal" evidence="12">
    <location>
        <begin position="273"/>
        <end position="422"/>
    </location>
</feature>
<evidence type="ECO:0000256" key="7">
    <source>
        <dbReference type="ARBA" id="ARBA00023002"/>
    </source>
</evidence>
<evidence type="ECO:0000259" key="13">
    <source>
        <dbReference type="Pfam" id="PF02770"/>
    </source>
</evidence>
<dbReference type="PANTHER" id="PTHR43831:SF1">
    <property type="entry name" value="ISOBUTYRYL-COA DEHYDROGENASE, MITOCHONDRIAL"/>
    <property type="match status" value="1"/>
</dbReference>
<organism evidence="15 16">
    <name type="scientific">Allomyces macrogynus (strain ATCC 38327)</name>
    <name type="common">Allomyces javanicus var. macrogynus</name>
    <dbReference type="NCBI Taxonomy" id="578462"/>
    <lineage>
        <taxon>Eukaryota</taxon>
        <taxon>Fungi</taxon>
        <taxon>Fungi incertae sedis</taxon>
        <taxon>Blastocladiomycota</taxon>
        <taxon>Blastocladiomycetes</taxon>
        <taxon>Blastocladiales</taxon>
        <taxon>Blastocladiaceae</taxon>
        <taxon>Allomyces</taxon>
    </lineage>
</organism>
<feature type="domain" description="Acyl-CoA dehydrogenase/oxidase N-terminal" evidence="14">
    <location>
        <begin position="47"/>
        <end position="158"/>
    </location>
</feature>
<dbReference type="Pfam" id="PF02770">
    <property type="entry name" value="Acyl-CoA_dh_M"/>
    <property type="match status" value="1"/>
</dbReference>
<dbReference type="Gene3D" id="1.20.140.10">
    <property type="entry name" value="Butyryl-CoA Dehydrogenase, subunit A, domain 3"/>
    <property type="match status" value="1"/>
</dbReference>
<dbReference type="OMA" id="LYREAPM"/>
<dbReference type="FunFam" id="1.20.140.10:FF:000001">
    <property type="entry name" value="Acyl-CoA dehydrogenase"/>
    <property type="match status" value="1"/>
</dbReference>
<dbReference type="InterPro" id="IPR009075">
    <property type="entry name" value="AcylCo_DH/oxidase_C"/>
</dbReference>
<evidence type="ECO:0000256" key="3">
    <source>
        <dbReference type="ARBA" id="ARBA00009347"/>
    </source>
</evidence>
<dbReference type="eggNOG" id="KOG0140">
    <property type="taxonomic scope" value="Eukaryota"/>
</dbReference>
<evidence type="ECO:0000259" key="14">
    <source>
        <dbReference type="Pfam" id="PF02771"/>
    </source>
</evidence>
<comment type="catalytic activity">
    <reaction evidence="8">
        <text>(2S)-2-methylbutanoyl-CoA + oxidized [electron-transfer flavoprotein] + H(+) = (2E)-2-methylbut-2-enoyl-CoA + reduced [electron-transfer flavoprotein]</text>
        <dbReference type="Rhea" id="RHEA:48256"/>
        <dbReference type="Rhea" id="RHEA-COMP:10685"/>
        <dbReference type="Rhea" id="RHEA-COMP:10686"/>
        <dbReference type="ChEBI" id="CHEBI:15378"/>
        <dbReference type="ChEBI" id="CHEBI:57337"/>
        <dbReference type="ChEBI" id="CHEBI:57692"/>
        <dbReference type="ChEBI" id="CHEBI:58307"/>
        <dbReference type="ChEBI" id="CHEBI:88166"/>
    </reaction>
    <physiologicalReaction direction="left-to-right" evidence="8">
        <dbReference type="Rhea" id="RHEA:48257"/>
    </physiologicalReaction>
</comment>
<reference evidence="16" key="2">
    <citation type="submission" date="2009-11" db="EMBL/GenBank/DDBJ databases">
        <title>The Genome Sequence of Allomyces macrogynus strain ATCC 38327.</title>
        <authorList>
            <consortium name="The Broad Institute Genome Sequencing Platform"/>
            <person name="Russ C."/>
            <person name="Cuomo C."/>
            <person name="Shea T."/>
            <person name="Young S.K."/>
            <person name="Zeng Q."/>
            <person name="Koehrsen M."/>
            <person name="Haas B."/>
            <person name="Borodovsky M."/>
            <person name="Guigo R."/>
            <person name="Alvarado L."/>
            <person name="Berlin A."/>
            <person name="Borenstein D."/>
            <person name="Chen Z."/>
            <person name="Engels R."/>
            <person name="Freedman E."/>
            <person name="Gellesch M."/>
            <person name="Goldberg J."/>
            <person name="Griggs A."/>
            <person name="Gujja S."/>
            <person name="Heiman D."/>
            <person name="Hepburn T."/>
            <person name="Howarth C."/>
            <person name="Jen D."/>
            <person name="Larson L."/>
            <person name="Lewis B."/>
            <person name="Mehta T."/>
            <person name="Park D."/>
            <person name="Pearson M."/>
            <person name="Roberts A."/>
            <person name="Saif S."/>
            <person name="Shenoy N."/>
            <person name="Sisk P."/>
            <person name="Stolte C."/>
            <person name="Sykes S."/>
            <person name="Walk T."/>
            <person name="White J."/>
            <person name="Yandava C."/>
            <person name="Burger G."/>
            <person name="Gray M.W."/>
            <person name="Holland P.W.H."/>
            <person name="King N."/>
            <person name="Lang F.B.F."/>
            <person name="Roger A.J."/>
            <person name="Ruiz-Trillo I."/>
            <person name="Lander E."/>
            <person name="Nusbaum C."/>
        </authorList>
    </citation>
    <scope>NUCLEOTIDE SEQUENCE [LARGE SCALE GENOMIC DNA]</scope>
    <source>
        <strain evidence="16">ATCC 38327</strain>
    </source>
</reference>
<dbReference type="GO" id="GO:0005739">
    <property type="term" value="C:mitochondrion"/>
    <property type="evidence" value="ECO:0007669"/>
    <property type="project" value="TreeGrafter"/>
</dbReference>
<dbReference type="AlphaFoldDB" id="A0A0L0RZZ1"/>
<dbReference type="STRING" id="578462.A0A0L0RZZ1"/>
<dbReference type="InterPro" id="IPR052547">
    <property type="entry name" value="Mito_Isobutyryl-CoADH"/>
</dbReference>
<dbReference type="SUPFAM" id="SSF47203">
    <property type="entry name" value="Acyl-CoA dehydrogenase C-terminal domain-like"/>
    <property type="match status" value="1"/>
</dbReference>
<proteinExistence type="inferred from homology"/>
<evidence type="ECO:0000256" key="11">
    <source>
        <dbReference type="RuleBase" id="RU362125"/>
    </source>
</evidence>
<dbReference type="InterPro" id="IPR009100">
    <property type="entry name" value="AcylCoA_DH/oxidase_NM_dom_sf"/>
</dbReference>
<dbReference type="GO" id="GO:0050660">
    <property type="term" value="F:flavin adenine dinucleotide binding"/>
    <property type="evidence" value="ECO:0007669"/>
    <property type="project" value="InterPro"/>
</dbReference>
<keyword evidence="4" id="KW-0101">Branched-chain amino acid catabolism</keyword>
<comment type="cofactor">
    <cofactor evidence="1 11">
        <name>FAD</name>
        <dbReference type="ChEBI" id="CHEBI:57692"/>
    </cofactor>
</comment>
<dbReference type="Proteomes" id="UP000054350">
    <property type="component" value="Unassembled WGS sequence"/>
</dbReference>
<evidence type="ECO:0000313" key="16">
    <source>
        <dbReference type="Proteomes" id="UP000054350"/>
    </source>
</evidence>
<gene>
    <name evidence="15" type="ORF">AMAG_01520</name>
</gene>
<evidence type="ECO:0000256" key="5">
    <source>
        <dbReference type="ARBA" id="ARBA00022630"/>
    </source>
</evidence>
<keyword evidence="5 11" id="KW-0285">Flavoprotein</keyword>
<comment type="similarity">
    <text evidence="3 11">Belongs to the acyl-CoA dehydrogenase family.</text>
</comment>